<feature type="transmembrane region" description="Helical" evidence="1">
    <location>
        <begin position="235"/>
        <end position="260"/>
    </location>
</feature>
<feature type="transmembrane region" description="Helical" evidence="1">
    <location>
        <begin position="623"/>
        <end position="643"/>
    </location>
</feature>
<evidence type="ECO:0000313" key="5">
    <source>
        <dbReference type="Proteomes" id="UP000298681"/>
    </source>
</evidence>
<dbReference type="InterPro" id="IPR056074">
    <property type="entry name" value="DUF7657"/>
</dbReference>
<evidence type="ECO:0000259" key="3">
    <source>
        <dbReference type="Pfam" id="PF24677"/>
    </source>
</evidence>
<feature type="domain" description="DUF7654" evidence="2">
    <location>
        <begin position="735"/>
        <end position="860"/>
    </location>
</feature>
<dbReference type="AlphaFoldDB" id="A0A4Z1RDN7"/>
<feature type="transmembrane region" description="Helical" evidence="1">
    <location>
        <begin position="560"/>
        <end position="577"/>
    </location>
</feature>
<dbReference type="InterPro" id="IPR056071">
    <property type="entry name" value="DUF7654"/>
</dbReference>
<feature type="transmembrane region" description="Helical" evidence="1">
    <location>
        <begin position="482"/>
        <end position="505"/>
    </location>
</feature>
<dbReference type="Proteomes" id="UP000298681">
    <property type="component" value="Unassembled WGS sequence"/>
</dbReference>
<dbReference type="EMBL" id="SPUH01000002">
    <property type="protein sequence ID" value="TKS52797.1"/>
    <property type="molecule type" value="Genomic_DNA"/>
</dbReference>
<dbReference type="Pfam" id="PF24672">
    <property type="entry name" value="DUF7654"/>
    <property type="match status" value="1"/>
</dbReference>
<gene>
    <name evidence="4" type="ORF">E4582_11185</name>
</gene>
<name>A0A4Z1RDN7_9GAMM</name>
<dbReference type="RefSeq" id="WP_134674918.1">
    <property type="nucleotide sequence ID" value="NZ_SPUH01000002.1"/>
</dbReference>
<dbReference type="Pfam" id="PF24677">
    <property type="entry name" value="DUF7657"/>
    <property type="match status" value="1"/>
</dbReference>
<reference evidence="4 5" key="1">
    <citation type="submission" date="2019-01" db="EMBL/GenBank/DDBJ databases">
        <authorList>
            <person name="Zhang S."/>
        </authorList>
    </citation>
    <scope>NUCLEOTIDE SEQUENCE [LARGE SCALE GENOMIC DNA]</scope>
    <source>
        <strain evidence="4 5">1626</strain>
    </source>
</reference>
<accession>A0A4Z1RDN7</accession>
<organism evidence="4 5">
    <name type="scientific">Luteimonas yindakuii</name>
    <dbReference type="NCBI Taxonomy" id="2565782"/>
    <lineage>
        <taxon>Bacteria</taxon>
        <taxon>Pseudomonadati</taxon>
        <taxon>Pseudomonadota</taxon>
        <taxon>Gammaproteobacteria</taxon>
        <taxon>Lysobacterales</taxon>
        <taxon>Lysobacteraceae</taxon>
        <taxon>Luteimonas</taxon>
    </lineage>
</organism>
<feature type="transmembrane region" description="Helical" evidence="1">
    <location>
        <begin position="453"/>
        <end position="470"/>
    </location>
</feature>
<sequence>MTSNPPLPTDNTARRSTLDVWLGAVAFALFVVWVLNLTSLSANNVELVVEARTTAGADGEVFYARAGEGYTPEQRVAFALVPDGQWRHYRVALPTRSGIDRIRIDPGSMAGEFALRRIGVETTGRRHYVEGAALADAKGVENQVQLTLTEAGDADGLAWNLSAPDPFVDFKLPDGAGVVSRADRLRHWLYPAVAAALAWLAVVGVGLPMLRRHARVRCRVTGLARRLADWCSDEGLLTVTPGMIGVVVALLAAALLYVALGLHQSSIGVWEELYPAEPVDQLVDLGTPKRIRSDEWNTQTPWVLSHVSNGFADHNIGVGGERAPLLATLPLAGPMALLQPKFYGFHLFDMETGFSWWWAYKTFGVLLSFFWLFLLLTQGRTGVSVLGAVWVYGSSFTQWWLSSHLPEQLIGFACACIGALYLLFGRRRRWIVIGAGLFGWAALNLMMHPYPPFIVPLAYLGVAILVGVACERGHMGSLRASLGSRAMAAAGLGLVTVGLGALFLVQALPTIEILSATSYPGRRISSSGEFPLLRQFYGYFEGLRLGELPLPLPPTNASEASSFIILAPLVLLAVPFRSFLGRQGVLLTALVVYCVLVGLWIGTPIPGPLEWLMQNIGWAWVPGGRAVVGFGIGSIIASIVLLARVGDGDLEVRPVAARWMIVLLVASSLLLFGGWLRALDPTFFTDKVLIAGTLAVTSMAAGIVLGRPGALAFGLGIALMAPLMVNPLVSGLSAIRDKPVLVAAERQGGAAGDRWAVVGDMVFSQGLKAHGLEVITGSKMVPNHALLRVLDPEGRFLPVWNRYAHVVFTSAPDKSGPEFTLISPDLYEISLDVCGPAMDKLAVTRLAYTSEVPDQDLNCLRELPSPTDSGVRLFARVRADVP</sequence>
<feature type="transmembrane region" description="Helical" evidence="1">
    <location>
        <begin position="584"/>
        <end position="603"/>
    </location>
</feature>
<feature type="domain" description="DUF7657" evidence="3">
    <location>
        <begin position="248"/>
        <end position="643"/>
    </location>
</feature>
<protein>
    <submittedName>
        <fullName evidence="4">Uncharacterized protein</fullName>
    </submittedName>
</protein>
<feature type="transmembrane region" description="Helical" evidence="1">
    <location>
        <begin position="408"/>
        <end position="424"/>
    </location>
</feature>
<keyword evidence="1" id="KW-0812">Transmembrane</keyword>
<evidence type="ECO:0000313" key="4">
    <source>
        <dbReference type="EMBL" id="TKS52797.1"/>
    </source>
</evidence>
<keyword evidence="1" id="KW-1133">Transmembrane helix</keyword>
<keyword evidence="5" id="KW-1185">Reference proteome</keyword>
<feature type="transmembrane region" description="Helical" evidence="1">
    <location>
        <begin position="431"/>
        <end position="447"/>
    </location>
</feature>
<proteinExistence type="predicted"/>
<comment type="caution">
    <text evidence="4">The sequence shown here is derived from an EMBL/GenBank/DDBJ whole genome shotgun (WGS) entry which is preliminary data.</text>
</comment>
<feature type="transmembrane region" description="Helical" evidence="1">
    <location>
        <begin position="688"/>
        <end position="705"/>
    </location>
</feature>
<feature type="transmembrane region" description="Helical" evidence="1">
    <location>
        <begin position="20"/>
        <end position="38"/>
    </location>
</feature>
<feature type="transmembrane region" description="Helical" evidence="1">
    <location>
        <begin position="655"/>
        <end position="676"/>
    </location>
</feature>
<feature type="transmembrane region" description="Helical" evidence="1">
    <location>
        <begin position="188"/>
        <end position="210"/>
    </location>
</feature>
<feature type="transmembrane region" description="Helical" evidence="1">
    <location>
        <begin position="383"/>
        <end position="402"/>
    </location>
</feature>
<feature type="transmembrane region" description="Helical" evidence="1">
    <location>
        <begin position="710"/>
        <end position="729"/>
    </location>
</feature>
<feature type="transmembrane region" description="Helical" evidence="1">
    <location>
        <begin position="357"/>
        <end position="376"/>
    </location>
</feature>
<keyword evidence="1" id="KW-0472">Membrane</keyword>
<evidence type="ECO:0000259" key="2">
    <source>
        <dbReference type="Pfam" id="PF24672"/>
    </source>
</evidence>
<evidence type="ECO:0000256" key="1">
    <source>
        <dbReference type="SAM" id="Phobius"/>
    </source>
</evidence>